<protein>
    <submittedName>
        <fullName evidence="1">Uncharacterized protein</fullName>
    </submittedName>
</protein>
<dbReference type="AlphaFoldDB" id="A0A1E3XBN6"/>
<evidence type="ECO:0000313" key="2">
    <source>
        <dbReference type="Proteomes" id="UP000094056"/>
    </source>
</evidence>
<accession>A0A1E3XBN6</accession>
<gene>
    <name evidence="1" type="ORF">SCARUB_01813</name>
</gene>
<dbReference type="EMBL" id="MAYW01000039">
    <property type="protein sequence ID" value="ODS33051.1"/>
    <property type="molecule type" value="Genomic_DNA"/>
</dbReference>
<sequence length="217" mass="24393">MHAAFPQINSEILSVICEGFRKAKLDKRLDRIAGTALANGMALALKLAFGFTMITSTWKSILNYISLGRLYKKDRDFLADNFEIFDPGVEGGKRYYQGKILFRTDKKGDDMNVLLKFCPEPENLYKNTIFGKFPDPDAIVSTSVLEEEEAERIENDPDKVDVVILFKDVKAIIGMIGKPDVDLVNLLLDNLMHVRGNVGHLFKFGSIATNIKLAFEL</sequence>
<reference evidence="1 2" key="1">
    <citation type="submission" date="2016-07" db="EMBL/GenBank/DDBJ databases">
        <title>Draft genome of Scalindua rubra, obtained from a brine-seawater interface in the Red Sea, sheds light on salt adaptation in anammox bacteria.</title>
        <authorList>
            <person name="Speth D.R."/>
            <person name="Lagkouvardos I."/>
            <person name="Wang Y."/>
            <person name="Qian P.-Y."/>
            <person name="Dutilh B.E."/>
            <person name="Jetten M.S."/>
        </authorList>
    </citation>
    <scope>NUCLEOTIDE SEQUENCE [LARGE SCALE GENOMIC DNA]</scope>
    <source>
        <strain evidence="1">BSI-1</strain>
    </source>
</reference>
<proteinExistence type="predicted"/>
<dbReference type="Proteomes" id="UP000094056">
    <property type="component" value="Unassembled WGS sequence"/>
</dbReference>
<evidence type="ECO:0000313" key="1">
    <source>
        <dbReference type="EMBL" id="ODS33051.1"/>
    </source>
</evidence>
<organism evidence="1 2">
    <name type="scientific">Candidatus Scalindua rubra</name>
    <dbReference type="NCBI Taxonomy" id="1872076"/>
    <lineage>
        <taxon>Bacteria</taxon>
        <taxon>Pseudomonadati</taxon>
        <taxon>Planctomycetota</taxon>
        <taxon>Candidatus Brocadiia</taxon>
        <taxon>Candidatus Brocadiales</taxon>
        <taxon>Candidatus Scalinduaceae</taxon>
        <taxon>Candidatus Scalindua</taxon>
    </lineage>
</organism>
<name>A0A1E3XBN6_9BACT</name>
<comment type="caution">
    <text evidence="1">The sequence shown here is derived from an EMBL/GenBank/DDBJ whole genome shotgun (WGS) entry which is preliminary data.</text>
</comment>